<dbReference type="EMBL" id="BMQN01000002">
    <property type="protein sequence ID" value="GGR88444.1"/>
    <property type="molecule type" value="Genomic_DNA"/>
</dbReference>
<accession>A0ABQ2S4H6</accession>
<sequence>MDAQPPALSGAYAAGMLTFAEARAPHPLPPAELAEVTRLLTVGTPGVIVPPAFEEAFYRGGNLPEQLRRLFAPIRPARIDEDALEPLAVQAQALIRTSYLMDDAVQAFYRTLARANLPAGGVVRVRRADGAQAEDAPLLPPGTAVLQAVKRVWAQDWTFDAVVDRLDRTGSIALEARSTLLHPA</sequence>
<protein>
    <submittedName>
        <fullName evidence="1">Uncharacterized protein</fullName>
    </submittedName>
</protein>
<keyword evidence="2" id="KW-1185">Reference proteome</keyword>
<evidence type="ECO:0000313" key="1">
    <source>
        <dbReference type="EMBL" id="GGR88444.1"/>
    </source>
</evidence>
<comment type="caution">
    <text evidence="1">The sequence shown here is derived from an EMBL/GenBank/DDBJ whole genome shotgun (WGS) entry which is preliminary data.</text>
</comment>
<proteinExistence type="predicted"/>
<dbReference type="InterPro" id="IPR013815">
    <property type="entry name" value="ATP_grasp_subdomain_1"/>
</dbReference>
<organism evidence="1 2">
    <name type="scientific">Deinococcus sedimenti</name>
    <dbReference type="NCBI Taxonomy" id="1867090"/>
    <lineage>
        <taxon>Bacteria</taxon>
        <taxon>Thermotogati</taxon>
        <taxon>Deinococcota</taxon>
        <taxon>Deinococci</taxon>
        <taxon>Deinococcales</taxon>
        <taxon>Deinococcaceae</taxon>
        <taxon>Deinococcus</taxon>
    </lineage>
</organism>
<dbReference type="Proteomes" id="UP000644548">
    <property type="component" value="Unassembled WGS sequence"/>
</dbReference>
<gene>
    <name evidence="1" type="ORF">GCM10008960_14340</name>
</gene>
<reference evidence="2" key="1">
    <citation type="journal article" date="2019" name="Int. J. Syst. Evol. Microbiol.">
        <title>The Global Catalogue of Microorganisms (GCM) 10K type strain sequencing project: providing services to taxonomists for standard genome sequencing and annotation.</title>
        <authorList>
            <consortium name="The Broad Institute Genomics Platform"/>
            <consortium name="The Broad Institute Genome Sequencing Center for Infectious Disease"/>
            <person name="Wu L."/>
            <person name="Ma J."/>
        </authorList>
    </citation>
    <scope>NUCLEOTIDE SEQUENCE [LARGE SCALE GENOMIC DNA]</scope>
    <source>
        <strain evidence="2">JCM 31405</strain>
    </source>
</reference>
<evidence type="ECO:0000313" key="2">
    <source>
        <dbReference type="Proteomes" id="UP000644548"/>
    </source>
</evidence>
<dbReference type="Gene3D" id="3.30.1490.20">
    <property type="entry name" value="ATP-grasp fold, A domain"/>
    <property type="match status" value="1"/>
</dbReference>
<name>A0ABQ2S4H6_9DEIO</name>